<reference evidence="2" key="1">
    <citation type="submission" date="2020-06" db="EMBL/GenBank/DDBJ databases">
        <authorList>
            <person name="Li T."/>
            <person name="Hu X."/>
            <person name="Zhang T."/>
            <person name="Song X."/>
            <person name="Zhang H."/>
            <person name="Dai N."/>
            <person name="Sheng W."/>
            <person name="Hou X."/>
            <person name="Wei L."/>
        </authorList>
    </citation>
    <scope>NUCLEOTIDE SEQUENCE</scope>
    <source>
        <strain evidence="2">3651</strain>
        <tissue evidence="2">Leaf</tissue>
    </source>
</reference>
<name>A0AAE1Y6U0_9LAMI</name>
<keyword evidence="3" id="KW-1185">Reference proteome</keyword>
<evidence type="ECO:0000313" key="2">
    <source>
        <dbReference type="EMBL" id="KAK4424765.1"/>
    </source>
</evidence>
<evidence type="ECO:0000313" key="3">
    <source>
        <dbReference type="Proteomes" id="UP001293254"/>
    </source>
</evidence>
<feature type="region of interest" description="Disordered" evidence="1">
    <location>
        <begin position="47"/>
        <end position="108"/>
    </location>
</feature>
<protein>
    <submittedName>
        <fullName evidence="2">Uncharacterized protein</fullName>
    </submittedName>
</protein>
<gene>
    <name evidence="2" type="ORF">Salat_1670100</name>
</gene>
<proteinExistence type="predicted"/>
<dbReference type="AlphaFoldDB" id="A0AAE1Y6U0"/>
<dbReference type="EMBL" id="JACGWO010000006">
    <property type="protein sequence ID" value="KAK4424765.1"/>
    <property type="molecule type" value="Genomic_DNA"/>
</dbReference>
<dbReference type="Proteomes" id="UP001293254">
    <property type="component" value="Unassembled WGS sequence"/>
</dbReference>
<reference evidence="2" key="2">
    <citation type="journal article" date="2024" name="Plant">
        <title>Genomic evolution and insights into agronomic trait innovations of Sesamum species.</title>
        <authorList>
            <person name="Miao H."/>
            <person name="Wang L."/>
            <person name="Qu L."/>
            <person name="Liu H."/>
            <person name="Sun Y."/>
            <person name="Le M."/>
            <person name="Wang Q."/>
            <person name="Wei S."/>
            <person name="Zheng Y."/>
            <person name="Lin W."/>
            <person name="Duan Y."/>
            <person name="Cao H."/>
            <person name="Xiong S."/>
            <person name="Wang X."/>
            <person name="Wei L."/>
            <person name="Li C."/>
            <person name="Ma Q."/>
            <person name="Ju M."/>
            <person name="Zhao R."/>
            <person name="Li G."/>
            <person name="Mu C."/>
            <person name="Tian Q."/>
            <person name="Mei H."/>
            <person name="Zhang T."/>
            <person name="Gao T."/>
            <person name="Zhang H."/>
        </authorList>
    </citation>
    <scope>NUCLEOTIDE SEQUENCE</scope>
    <source>
        <strain evidence="2">3651</strain>
    </source>
</reference>
<organism evidence="2 3">
    <name type="scientific">Sesamum alatum</name>
    <dbReference type="NCBI Taxonomy" id="300844"/>
    <lineage>
        <taxon>Eukaryota</taxon>
        <taxon>Viridiplantae</taxon>
        <taxon>Streptophyta</taxon>
        <taxon>Embryophyta</taxon>
        <taxon>Tracheophyta</taxon>
        <taxon>Spermatophyta</taxon>
        <taxon>Magnoliopsida</taxon>
        <taxon>eudicotyledons</taxon>
        <taxon>Gunneridae</taxon>
        <taxon>Pentapetalae</taxon>
        <taxon>asterids</taxon>
        <taxon>lamiids</taxon>
        <taxon>Lamiales</taxon>
        <taxon>Pedaliaceae</taxon>
        <taxon>Sesamum</taxon>
    </lineage>
</organism>
<evidence type="ECO:0000256" key="1">
    <source>
        <dbReference type="SAM" id="MobiDB-lite"/>
    </source>
</evidence>
<accession>A0AAE1Y6U0</accession>
<feature type="compositionally biased region" description="Polar residues" evidence="1">
    <location>
        <begin position="51"/>
        <end position="69"/>
    </location>
</feature>
<comment type="caution">
    <text evidence="2">The sequence shown here is derived from an EMBL/GenBank/DDBJ whole genome shotgun (WGS) entry which is preliminary data.</text>
</comment>
<sequence>MLGKDVEGLVAKAGGLKPREVQFNSTKGSFSDLCGPSDRNRILFKKLAQTHKGSSQQGSSTQNMQGISNHSEDYAMVAKLPSGSRSDGGQGRQGEGEPWVSEGVQGKT</sequence>